<dbReference type="InParanoid" id="A0A067PPD3"/>
<organism evidence="1 2">
    <name type="scientific">Jaapia argillacea MUCL 33604</name>
    <dbReference type="NCBI Taxonomy" id="933084"/>
    <lineage>
        <taxon>Eukaryota</taxon>
        <taxon>Fungi</taxon>
        <taxon>Dikarya</taxon>
        <taxon>Basidiomycota</taxon>
        <taxon>Agaricomycotina</taxon>
        <taxon>Agaricomycetes</taxon>
        <taxon>Agaricomycetidae</taxon>
        <taxon>Jaapiales</taxon>
        <taxon>Jaapiaceae</taxon>
        <taxon>Jaapia</taxon>
    </lineage>
</organism>
<name>A0A067PPD3_9AGAM</name>
<dbReference type="AlphaFoldDB" id="A0A067PPD3"/>
<accession>A0A067PPD3</accession>
<dbReference type="SUPFAM" id="SSF46689">
    <property type="entry name" value="Homeodomain-like"/>
    <property type="match status" value="1"/>
</dbReference>
<protein>
    <recommendedName>
        <fullName evidence="3">Transposase Tc1-like domain-containing protein</fullName>
    </recommendedName>
</protein>
<evidence type="ECO:0000313" key="2">
    <source>
        <dbReference type="Proteomes" id="UP000027265"/>
    </source>
</evidence>
<gene>
    <name evidence="1" type="ORF">JAAARDRAFT_107252</name>
</gene>
<evidence type="ECO:0000313" key="1">
    <source>
        <dbReference type="EMBL" id="KDQ52186.1"/>
    </source>
</evidence>
<feature type="non-terminal residue" evidence="1">
    <location>
        <position position="180"/>
    </location>
</feature>
<reference evidence="2" key="1">
    <citation type="journal article" date="2014" name="Proc. Natl. Acad. Sci. U.S.A.">
        <title>Extensive sampling of basidiomycete genomes demonstrates inadequacy of the white-rot/brown-rot paradigm for wood decay fungi.</title>
        <authorList>
            <person name="Riley R."/>
            <person name="Salamov A.A."/>
            <person name="Brown D.W."/>
            <person name="Nagy L.G."/>
            <person name="Floudas D."/>
            <person name="Held B.W."/>
            <person name="Levasseur A."/>
            <person name="Lombard V."/>
            <person name="Morin E."/>
            <person name="Otillar R."/>
            <person name="Lindquist E.A."/>
            <person name="Sun H."/>
            <person name="LaButti K.M."/>
            <person name="Schmutz J."/>
            <person name="Jabbour D."/>
            <person name="Luo H."/>
            <person name="Baker S.E."/>
            <person name="Pisabarro A.G."/>
            <person name="Walton J.D."/>
            <person name="Blanchette R.A."/>
            <person name="Henrissat B."/>
            <person name="Martin F."/>
            <person name="Cullen D."/>
            <person name="Hibbett D.S."/>
            <person name="Grigoriev I.V."/>
        </authorList>
    </citation>
    <scope>NUCLEOTIDE SEQUENCE [LARGE SCALE GENOMIC DNA]</scope>
    <source>
        <strain evidence="2">MUCL 33604</strain>
    </source>
</reference>
<evidence type="ECO:0008006" key="3">
    <source>
        <dbReference type="Google" id="ProtNLM"/>
    </source>
</evidence>
<keyword evidence="2" id="KW-1185">Reference proteome</keyword>
<dbReference type="Proteomes" id="UP000027265">
    <property type="component" value="Unassembled WGS sequence"/>
</dbReference>
<dbReference type="HOGENOM" id="CLU_056788_8_1_1"/>
<dbReference type="EMBL" id="KL197742">
    <property type="protein sequence ID" value="KDQ52186.1"/>
    <property type="molecule type" value="Genomic_DNA"/>
</dbReference>
<proteinExistence type="predicted"/>
<sequence>MPPHAVSNDVKARIPVLYFEQALSIQDICKYLGVRKSLVYKTLQYHRDFGVSVNPHSRPCGRLRVLTPTDLTFIRRVLSRRHCTYLDEIQLQLAVHRNVHVSIPTLVCTLRRMQFSSKKVSVKALEWNDKLRAHYMNMIARIAPDPEMLMFADEAAKDERTLSRRKGWSLIGSRCVQRRV</sequence>
<dbReference type="OrthoDB" id="3012036at2759"/>
<dbReference type="InterPro" id="IPR009057">
    <property type="entry name" value="Homeodomain-like_sf"/>
</dbReference>